<dbReference type="SUPFAM" id="SSF53271">
    <property type="entry name" value="PRTase-like"/>
    <property type="match status" value="1"/>
</dbReference>
<evidence type="ECO:0000313" key="2">
    <source>
        <dbReference type="Proteomes" id="UP000613030"/>
    </source>
</evidence>
<name>A0ABS1KP85_9BACT</name>
<keyword evidence="2" id="KW-1185">Reference proteome</keyword>
<gene>
    <name evidence="1" type="ORF">JI741_07410</name>
</gene>
<organism evidence="1 2">
    <name type="scientific">Chryseolinea lacunae</name>
    <dbReference type="NCBI Taxonomy" id="2801331"/>
    <lineage>
        <taxon>Bacteria</taxon>
        <taxon>Pseudomonadati</taxon>
        <taxon>Bacteroidota</taxon>
        <taxon>Cytophagia</taxon>
        <taxon>Cytophagales</taxon>
        <taxon>Fulvivirgaceae</taxon>
        <taxon>Chryseolinea</taxon>
    </lineage>
</organism>
<protein>
    <recommendedName>
        <fullName evidence="3">Phosphoribosyltransferase domain-containing protein</fullName>
    </recommendedName>
</protein>
<evidence type="ECO:0008006" key="3">
    <source>
        <dbReference type="Google" id="ProtNLM"/>
    </source>
</evidence>
<proteinExistence type="predicted"/>
<sequence length="201" mass="21679">MLGARLRAYKDSDAVVVGVPPGGALTAAALAETLHLAFDVMPCRRIAHPADPTQSIASVSTHEIVLSPLTHGIPQDYVGHQIAMIRHGLDAEDRYYHDAVPRLPLKDKTVIVAEESLQSASSVMACLVGIKKENPRKVVLALSVAAPHATAAMGREVDEVVFLRVEPNQYDAFSRESTGAESCAVKERLLRLRGLVPSERT</sequence>
<dbReference type="Proteomes" id="UP000613030">
    <property type="component" value="Unassembled WGS sequence"/>
</dbReference>
<evidence type="ECO:0000313" key="1">
    <source>
        <dbReference type="EMBL" id="MBL0741042.1"/>
    </source>
</evidence>
<accession>A0ABS1KP85</accession>
<dbReference type="Gene3D" id="3.40.50.2020">
    <property type="match status" value="1"/>
</dbReference>
<dbReference type="EMBL" id="JAERRB010000002">
    <property type="protein sequence ID" value="MBL0741042.1"/>
    <property type="molecule type" value="Genomic_DNA"/>
</dbReference>
<dbReference type="Gene3D" id="3.30.1310.20">
    <property type="entry name" value="PRTase-like"/>
    <property type="match status" value="1"/>
</dbReference>
<reference evidence="1 2" key="1">
    <citation type="submission" date="2021-01" db="EMBL/GenBank/DDBJ databases">
        <title>Chryseolinea sp. Jin1 Genome sequencing and assembly.</title>
        <authorList>
            <person name="Kim I."/>
        </authorList>
    </citation>
    <scope>NUCLEOTIDE SEQUENCE [LARGE SCALE GENOMIC DNA]</scope>
    <source>
        <strain evidence="1 2">Jin1</strain>
    </source>
</reference>
<dbReference type="InterPro" id="IPR029057">
    <property type="entry name" value="PRTase-like"/>
</dbReference>
<comment type="caution">
    <text evidence="1">The sequence shown here is derived from an EMBL/GenBank/DDBJ whole genome shotgun (WGS) entry which is preliminary data.</text>
</comment>